<accession>A0A834WLW6</accession>
<dbReference type="Proteomes" id="UP000634136">
    <property type="component" value="Unassembled WGS sequence"/>
</dbReference>
<sequence>MNYDPHYEQLRAHRTKIGAHELDVYLSRKHDQVLASTLEPGSYTKISSLVIVDGFAVKITEDQAKVLRSAKGVRVVEKNDEMA</sequence>
<dbReference type="GO" id="GO:0008233">
    <property type="term" value="F:peptidase activity"/>
    <property type="evidence" value="ECO:0007669"/>
    <property type="project" value="UniProtKB-KW"/>
</dbReference>
<dbReference type="Pfam" id="PF05922">
    <property type="entry name" value="Inhibitor_I9"/>
    <property type="match status" value="1"/>
</dbReference>
<feature type="domain" description="Inhibitor I9" evidence="1">
    <location>
        <begin position="28"/>
        <end position="81"/>
    </location>
</feature>
<dbReference type="EMBL" id="JAAIUW010000006">
    <property type="protein sequence ID" value="KAF7828155.1"/>
    <property type="molecule type" value="Genomic_DNA"/>
</dbReference>
<keyword evidence="2" id="KW-0645">Protease</keyword>
<dbReference type="PANTHER" id="PTHR37379">
    <property type="entry name" value="OS01G0220500 PROTEIN"/>
    <property type="match status" value="1"/>
</dbReference>
<organism evidence="2 3">
    <name type="scientific">Senna tora</name>
    <dbReference type="NCBI Taxonomy" id="362788"/>
    <lineage>
        <taxon>Eukaryota</taxon>
        <taxon>Viridiplantae</taxon>
        <taxon>Streptophyta</taxon>
        <taxon>Embryophyta</taxon>
        <taxon>Tracheophyta</taxon>
        <taxon>Spermatophyta</taxon>
        <taxon>Magnoliopsida</taxon>
        <taxon>eudicotyledons</taxon>
        <taxon>Gunneridae</taxon>
        <taxon>Pentapetalae</taxon>
        <taxon>rosids</taxon>
        <taxon>fabids</taxon>
        <taxon>Fabales</taxon>
        <taxon>Fabaceae</taxon>
        <taxon>Caesalpinioideae</taxon>
        <taxon>Cassia clade</taxon>
        <taxon>Senna</taxon>
    </lineage>
</organism>
<dbReference type="PANTHER" id="PTHR37379:SF1">
    <property type="entry name" value="OS01G0220500 PROTEIN"/>
    <property type="match status" value="1"/>
</dbReference>
<keyword evidence="3" id="KW-1185">Reference proteome</keyword>
<evidence type="ECO:0000313" key="2">
    <source>
        <dbReference type="EMBL" id="KAF7828155.1"/>
    </source>
</evidence>
<proteinExistence type="predicted"/>
<keyword evidence="2" id="KW-0378">Hydrolase</keyword>
<dbReference type="InterPro" id="IPR010259">
    <property type="entry name" value="S8pro/Inhibitor_I9"/>
</dbReference>
<reference evidence="2" key="1">
    <citation type="submission" date="2020-09" db="EMBL/GenBank/DDBJ databases">
        <title>Genome-Enabled Discovery of Anthraquinone Biosynthesis in Senna tora.</title>
        <authorList>
            <person name="Kang S.-H."/>
            <person name="Pandey R.P."/>
            <person name="Lee C.-M."/>
            <person name="Sim J.-S."/>
            <person name="Jeong J.-T."/>
            <person name="Choi B.-S."/>
            <person name="Jung M."/>
            <person name="Ginzburg D."/>
            <person name="Zhao K."/>
            <person name="Won S.Y."/>
            <person name="Oh T.-J."/>
            <person name="Yu Y."/>
            <person name="Kim N.-H."/>
            <person name="Lee O.R."/>
            <person name="Lee T.-H."/>
            <person name="Bashyal P."/>
            <person name="Kim T.-S."/>
            <person name="Lee W.-H."/>
            <person name="Kawkins C."/>
            <person name="Kim C.-K."/>
            <person name="Kim J.S."/>
            <person name="Ahn B.O."/>
            <person name="Rhee S.Y."/>
            <person name="Sohng J.K."/>
        </authorList>
    </citation>
    <scope>NUCLEOTIDE SEQUENCE</scope>
    <source>
        <tissue evidence="2">Leaf</tissue>
    </source>
</reference>
<dbReference type="GO" id="GO:0006508">
    <property type="term" value="P:proteolysis"/>
    <property type="evidence" value="ECO:0007669"/>
    <property type="project" value="UniProtKB-KW"/>
</dbReference>
<dbReference type="AlphaFoldDB" id="A0A834WLW6"/>
<dbReference type="OrthoDB" id="1537661at2759"/>
<evidence type="ECO:0000259" key="1">
    <source>
        <dbReference type="Pfam" id="PF05922"/>
    </source>
</evidence>
<gene>
    <name evidence="2" type="ORF">G2W53_019319</name>
</gene>
<evidence type="ECO:0000313" key="3">
    <source>
        <dbReference type="Proteomes" id="UP000634136"/>
    </source>
</evidence>
<protein>
    <submittedName>
        <fullName evidence="2">Subtilisin-like protease SBT2.5</fullName>
    </submittedName>
</protein>
<name>A0A834WLW6_9FABA</name>
<comment type="caution">
    <text evidence="2">The sequence shown here is derived from an EMBL/GenBank/DDBJ whole genome shotgun (WGS) entry which is preliminary data.</text>
</comment>